<evidence type="ECO:0000256" key="4">
    <source>
        <dbReference type="ARBA" id="ARBA00022692"/>
    </source>
</evidence>
<accession>A0A4D7D0W1</accession>
<dbReference type="GO" id="GO:0022857">
    <property type="term" value="F:transmembrane transporter activity"/>
    <property type="evidence" value="ECO:0007669"/>
    <property type="project" value="InterPro"/>
</dbReference>
<evidence type="ECO:0000313" key="10">
    <source>
        <dbReference type="Proteomes" id="UP000298615"/>
    </source>
</evidence>
<dbReference type="PRINTS" id="PR01036">
    <property type="entry name" value="TCRTETB"/>
</dbReference>
<dbReference type="PROSITE" id="PS50850">
    <property type="entry name" value="MFS"/>
    <property type="match status" value="1"/>
</dbReference>
<evidence type="ECO:0000256" key="6">
    <source>
        <dbReference type="ARBA" id="ARBA00023136"/>
    </source>
</evidence>
<dbReference type="RefSeq" id="WP_136954206.1">
    <property type="nucleotide sequence ID" value="NZ_CP039712.1"/>
</dbReference>
<gene>
    <name evidence="9" type="ORF">FA707_07070</name>
</gene>
<feature type="transmembrane region" description="Helical" evidence="7">
    <location>
        <begin position="263"/>
        <end position="284"/>
    </location>
</feature>
<dbReference type="EMBL" id="CP039712">
    <property type="protein sequence ID" value="QCI87386.1"/>
    <property type="molecule type" value="Genomic_DNA"/>
</dbReference>
<evidence type="ECO:0000259" key="8">
    <source>
        <dbReference type="PROSITE" id="PS50850"/>
    </source>
</evidence>
<evidence type="ECO:0000256" key="1">
    <source>
        <dbReference type="ARBA" id="ARBA00004651"/>
    </source>
</evidence>
<feature type="transmembrane region" description="Helical" evidence="7">
    <location>
        <begin position="459"/>
        <end position="481"/>
    </location>
</feature>
<evidence type="ECO:0000256" key="5">
    <source>
        <dbReference type="ARBA" id="ARBA00022989"/>
    </source>
</evidence>
<keyword evidence="3" id="KW-1003">Cell membrane</keyword>
<evidence type="ECO:0000256" key="2">
    <source>
        <dbReference type="ARBA" id="ARBA00022448"/>
    </source>
</evidence>
<sequence>MQKKTNVKIVTLTVFIATFMTAIEATILSTAMPTISSLLKGGEIMSWVFSIYLLTNAMMTPIYGKLTDRIGRKPVFQIGLFFFMLGSLLCGFSDSMLQLIIFRAIQGIGAGAIMPVALTIIADIYEAEDRAKVLGLNSAAWGIASVVGPLAGGFIVDTIGWHWIFFVNLPIGILLMLLLHFFLIEPSHEQTAPPIDVKGSLVLMTLLLSFMYGFQTISDYGGISLLTMVCFAVTLIMGIVFVKVENSAKDPVIPIFLLKNKTFVLINVIAALVSGFLMGIDVYIPMWMQGIIGVKAAIGGISLTPLSITWVLGSFAAGKLLAKRSTKISLGSGLIIILLGAIMMSLATQETSYWLFCLISAWIGLGMGITITACTVKSQTTVSANLVGVATSFNTLLRTLGQTVMISIYGVILNRRLSQSLHEGGQYTRDQIDNISNHKLAEVMNPQVLADLRTILFDGLHIVFLASVVLLVVSLVLNSLIKD</sequence>
<feature type="transmembrane region" description="Helical" evidence="7">
    <location>
        <begin position="12"/>
        <end position="32"/>
    </location>
</feature>
<dbReference type="InterPro" id="IPR036259">
    <property type="entry name" value="MFS_trans_sf"/>
</dbReference>
<feature type="transmembrane region" description="Helical" evidence="7">
    <location>
        <begin position="75"/>
        <end position="94"/>
    </location>
</feature>
<keyword evidence="5 7" id="KW-1133">Transmembrane helix</keyword>
<reference evidence="9 10" key="1">
    <citation type="submission" date="2019-04" db="EMBL/GenBank/DDBJ databases">
        <title>Vagococcus sp. nov., isolated from faeces of yaks (Bos grunniens).</title>
        <authorList>
            <person name="Ge Y."/>
        </authorList>
    </citation>
    <scope>NUCLEOTIDE SEQUENCE [LARGE SCALE GENOMIC DNA]</scope>
    <source>
        <strain evidence="9 10">MN-17</strain>
    </source>
</reference>
<feature type="domain" description="Major facilitator superfamily (MFS) profile" evidence="8">
    <location>
        <begin position="10"/>
        <end position="483"/>
    </location>
</feature>
<feature type="transmembrane region" description="Helical" evidence="7">
    <location>
        <begin position="353"/>
        <end position="374"/>
    </location>
</feature>
<feature type="transmembrane region" description="Helical" evidence="7">
    <location>
        <begin position="296"/>
        <end position="316"/>
    </location>
</feature>
<proteinExistence type="predicted"/>
<dbReference type="AlphaFoldDB" id="A0A4D7D0W1"/>
<dbReference type="SUPFAM" id="SSF103473">
    <property type="entry name" value="MFS general substrate transporter"/>
    <property type="match status" value="1"/>
</dbReference>
<evidence type="ECO:0000313" key="9">
    <source>
        <dbReference type="EMBL" id="QCI87386.1"/>
    </source>
</evidence>
<name>A0A4D7D0W1_9ENTE</name>
<keyword evidence="10" id="KW-1185">Reference proteome</keyword>
<dbReference type="Gene3D" id="1.20.1720.10">
    <property type="entry name" value="Multidrug resistance protein D"/>
    <property type="match status" value="1"/>
</dbReference>
<dbReference type="KEGG" id="vao:FA707_07070"/>
<evidence type="ECO:0000256" key="7">
    <source>
        <dbReference type="SAM" id="Phobius"/>
    </source>
</evidence>
<dbReference type="Gene3D" id="1.20.1250.20">
    <property type="entry name" value="MFS general substrate transporter like domains"/>
    <property type="match status" value="1"/>
</dbReference>
<dbReference type="InterPro" id="IPR011701">
    <property type="entry name" value="MFS"/>
</dbReference>
<keyword evidence="2" id="KW-0813">Transport</keyword>
<feature type="transmembrane region" description="Helical" evidence="7">
    <location>
        <begin position="44"/>
        <end position="63"/>
    </location>
</feature>
<dbReference type="PANTHER" id="PTHR23501">
    <property type="entry name" value="MAJOR FACILITATOR SUPERFAMILY"/>
    <property type="match status" value="1"/>
</dbReference>
<dbReference type="PANTHER" id="PTHR23501:SF191">
    <property type="entry name" value="VACUOLAR BASIC AMINO ACID TRANSPORTER 4"/>
    <property type="match status" value="1"/>
</dbReference>
<feature type="transmembrane region" description="Helical" evidence="7">
    <location>
        <begin position="100"/>
        <end position="122"/>
    </location>
</feature>
<dbReference type="CDD" id="cd17502">
    <property type="entry name" value="MFS_Azr1_MDR_like"/>
    <property type="match status" value="1"/>
</dbReference>
<protein>
    <submittedName>
        <fullName evidence="9">MFS transporter</fullName>
    </submittedName>
</protein>
<dbReference type="GO" id="GO:0005886">
    <property type="term" value="C:plasma membrane"/>
    <property type="evidence" value="ECO:0007669"/>
    <property type="project" value="UniProtKB-SubCell"/>
</dbReference>
<dbReference type="InterPro" id="IPR020846">
    <property type="entry name" value="MFS_dom"/>
</dbReference>
<evidence type="ECO:0000256" key="3">
    <source>
        <dbReference type="ARBA" id="ARBA00022475"/>
    </source>
</evidence>
<feature type="transmembrane region" description="Helical" evidence="7">
    <location>
        <begin position="328"/>
        <end position="347"/>
    </location>
</feature>
<dbReference type="FunFam" id="1.20.1720.10:FF:000004">
    <property type="entry name" value="EmrB/QacA family drug resistance transporter"/>
    <property type="match status" value="1"/>
</dbReference>
<organism evidence="9 10">
    <name type="scientific">Vagococcus zengguangii</name>
    <dbReference type="NCBI Taxonomy" id="2571750"/>
    <lineage>
        <taxon>Bacteria</taxon>
        <taxon>Bacillati</taxon>
        <taxon>Bacillota</taxon>
        <taxon>Bacilli</taxon>
        <taxon>Lactobacillales</taxon>
        <taxon>Enterococcaceae</taxon>
        <taxon>Vagococcus</taxon>
    </lineage>
</organism>
<keyword evidence="6 7" id="KW-0472">Membrane</keyword>
<keyword evidence="4 7" id="KW-0812">Transmembrane</keyword>
<dbReference type="Proteomes" id="UP000298615">
    <property type="component" value="Chromosome"/>
</dbReference>
<comment type="subcellular location">
    <subcellularLocation>
        <location evidence="1">Cell membrane</location>
        <topology evidence="1">Multi-pass membrane protein</topology>
    </subcellularLocation>
</comment>
<feature type="transmembrane region" description="Helical" evidence="7">
    <location>
        <begin position="220"/>
        <end position="242"/>
    </location>
</feature>
<dbReference type="Pfam" id="PF07690">
    <property type="entry name" value="MFS_1"/>
    <property type="match status" value="1"/>
</dbReference>
<feature type="transmembrane region" description="Helical" evidence="7">
    <location>
        <begin position="134"/>
        <end position="155"/>
    </location>
</feature>
<feature type="transmembrane region" description="Helical" evidence="7">
    <location>
        <begin position="161"/>
        <end position="183"/>
    </location>
</feature>